<organism evidence="5 6">
    <name type="scientific">Brevundimonas faecalis</name>
    <dbReference type="NCBI Taxonomy" id="947378"/>
    <lineage>
        <taxon>Bacteria</taxon>
        <taxon>Pseudomonadati</taxon>
        <taxon>Pseudomonadota</taxon>
        <taxon>Alphaproteobacteria</taxon>
        <taxon>Caulobacterales</taxon>
        <taxon>Caulobacteraceae</taxon>
        <taxon>Brevundimonas</taxon>
    </lineage>
</organism>
<comment type="caution">
    <text evidence="5">The sequence shown here is derived from an EMBL/GenBank/DDBJ whole genome shotgun (WGS) entry which is preliminary data.</text>
</comment>
<feature type="modified residue" description="N6-(pyridoxal phosphate)lysine" evidence="2">
    <location>
        <position position="45"/>
    </location>
</feature>
<evidence type="ECO:0000256" key="1">
    <source>
        <dbReference type="ARBA" id="ARBA00022898"/>
    </source>
</evidence>
<accession>A0ABV2RC71</accession>
<dbReference type="InterPro" id="IPR029066">
    <property type="entry name" value="PLP-binding_barrel"/>
</dbReference>
<evidence type="ECO:0000259" key="4">
    <source>
        <dbReference type="Pfam" id="PF01168"/>
    </source>
</evidence>
<evidence type="ECO:0000313" key="5">
    <source>
        <dbReference type="EMBL" id="MET4684176.1"/>
    </source>
</evidence>
<dbReference type="Pfam" id="PF01168">
    <property type="entry name" value="Ala_racemase_N"/>
    <property type="match status" value="1"/>
</dbReference>
<dbReference type="HAMAP" id="MF_02087">
    <property type="entry name" value="PLP_homeostasis"/>
    <property type="match status" value="1"/>
</dbReference>
<dbReference type="InterPro" id="IPR011078">
    <property type="entry name" value="PyrdxlP_homeostasis"/>
</dbReference>
<protein>
    <recommendedName>
        <fullName evidence="2">Pyridoxal phosphate homeostasis protein</fullName>
        <shortName evidence="2">PLP homeostasis protein</shortName>
    </recommendedName>
</protein>
<reference evidence="5 6" key="1">
    <citation type="submission" date="2024-06" db="EMBL/GenBank/DDBJ databases">
        <title>Sorghum-associated microbial communities from plants grown in Nebraska, USA.</title>
        <authorList>
            <person name="Schachtman D."/>
        </authorList>
    </citation>
    <scope>NUCLEOTIDE SEQUENCE [LARGE SCALE GENOMIC DNA]</scope>
    <source>
        <strain evidence="5 6">2814</strain>
    </source>
</reference>
<feature type="domain" description="Alanine racemase N-terminal" evidence="4">
    <location>
        <begin position="42"/>
        <end position="229"/>
    </location>
</feature>
<evidence type="ECO:0000313" key="6">
    <source>
        <dbReference type="Proteomes" id="UP001549313"/>
    </source>
</evidence>
<keyword evidence="1 2" id="KW-0663">Pyridoxal phosphate</keyword>
<dbReference type="NCBIfam" id="TIGR00044">
    <property type="entry name" value="YggS family pyridoxal phosphate-dependent enzyme"/>
    <property type="match status" value="1"/>
</dbReference>
<dbReference type="Proteomes" id="UP001549313">
    <property type="component" value="Unassembled WGS sequence"/>
</dbReference>
<comment type="similarity">
    <text evidence="2 3">Belongs to the pyridoxal phosphate-binding protein YggS/PROSC family.</text>
</comment>
<dbReference type="PANTHER" id="PTHR10146:SF14">
    <property type="entry name" value="PYRIDOXAL PHOSPHATE HOMEOSTASIS PROTEIN"/>
    <property type="match status" value="1"/>
</dbReference>
<dbReference type="PIRSF" id="PIRSF004848">
    <property type="entry name" value="YBL036c_PLPDEIII"/>
    <property type="match status" value="1"/>
</dbReference>
<dbReference type="SUPFAM" id="SSF51419">
    <property type="entry name" value="PLP-binding barrel"/>
    <property type="match status" value="1"/>
</dbReference>
<dbReference type="Gene3D" id="3.20.20.10">
    <property type="entry name" value="Alanine racemase"/>
    <property type="match status" value="1"/>
</dbReference>
<dbReference type="CDD" id="cd00635">
    <property type="entry name" value="PLPDE_III_YBL036c_like"/>
    <property type="match status" value="1"/>
</dbReference>
<name>A0ABV2RC71_9CAUL</name>
<dbReference type="EMBL" id="JBEPTF010000002">
    <property type="protein sequence ID" value="MET4684176.1"/>
    <property type="molecule type" value="Genomic_DNA"/>
</dbReference>
<proteinExistence type="inferred from homology"/>
<dbReference type="RefSeq" id="WP_354089131.1">
    <property type="nucleotide sequence ID" value="NZ_JBEPTF010000002.1"/>
</dbReference>
<comment type="function">
    <text evidence="2">Pyridoxal 5'-phosphate (PLP)-binding protein, which is involved in PLP homeostasis.</text>
</comment>
<sequence length="232" mass="24438">MTASTPASPFPSIADRFAAVRGHVVQAAVEAGRDPASIVLTAVSKTQGEAALQAALDAGQRVFGENRVQEAYAHWVDRRAAFPDLELRLIGPLQTNKATEAVALFDVIETLDREKLAAALAAAMKKTGRRPQVLIQVNTGAEPQKAGVLPDQADGLIASARDAYGLTVEGLMCIPPADAPPEPHFALLAEIAARNGLRVLSMGMSGDYQAAIRLGATHVRVGSALFGERRTP</sequence>
<gene>
    <name evidence="5" type="ORF">ABIE19_002106</name>
</gene>
<evidence type="ECO:0000256" key="3">
    <source>
        <dbReference type="RuleBase" id="RU004514"/>
    </source>
</evidence>
<dbReference type="PANTHER" id="PTHR10146">
    <property type="entry name" value="PROLINE SYNTHETASE CO-TRANSCRIBED BACTERIAL HOMOLOG PROTEIN"/>
    <property type="match status" value="1"/>
</dbReference>
<keyword evidence="6" id="KW-1185">Reference proteome</keyword>
<dbReference type="InterPro" id="IPR001608">
    <property type="entry name" value="Ala_racemase_N"/>
</dbReference>
<evidence type="ECO:0000256" key="2">
    <source>
        <dbReference type="HAMAP-Rule" id="MF_02087"/>
    </source>
</evidence>